<dbReference type="InterPro" id="IPR028349">
    <property type="entry name" value="PafC-like"/>
</dbReference>
<dbReference type="InterPro" id="IPR051534">
    <property type="entry name" value="CBASS_pafABC_assoc_protein"/>
</dbReference>
<proteinExistence type="predicted"/>
<feature type="domain" description="WCX" evidence="3">
    <location>
        <begin position="249"/>
        <end position="312"/>
    </location>
</feature>
<dbReference type="InterPro" id="IPR043839">
    <property type="entry name" value="PafC_HTH"/>
</dbReference>
<dbReference type="Pfam" id="PF25583">
    <property type="entry name" value="WCX"/>
    <property type="match status" value="1"/>
</dbReference>
<dbReference type="Pfam" id="PF19187">
    <property type="entry name" value="HTH_PafC"/>
    <property type="match status" value="1"/>
</dbReference>
<evidence type="ECO:0000259" key="3">
    <source>
        <dbReference type="Pfam" id="PF25583"/>
    </source>
</evidence>
<name>A0A6J6J8C4_9ZZZZ</name>
<dbReference type="AlphaFoldDB" id="A0A6J6J8C4"/>
<evidence type="ECO:0000313" key="4">
    <source>
        <dbReference type="EMBL" id="CAB4632743.1"/>
    </source>
</evidence>
<dbReference type="PANTHER" id="PTHR34580">
    <property type="match status" value="1"/>
</dbReference>
<organism evidence="4">
    <name type="scientific">freshwater metagenome</name>
    <dbReference type="NCBI Taxonomy" id="449393"/>
    <lineage>
        <taxon>unclassified sequences</taxon>
        <taxon>metagenomes</taxon>
        <taxon>ecological metagenomes</taxon>
    </lineage>
</organism>
<feature type="domain" description="WYL" evidence="1">
    <location>
        <begin position="145"/>
        <end position="211"/>
    </location>
</feature>
<evidence type="ECO:0000259" key="1">
    <source>
        <dbReference type="Pfam" id="PF13280"/>
    </source>
</evidence>
<dbReference type="InterPro" id="IPR026881">
    <property type="entry name" value="WYL_dom"/>
</dbReference>
<dbReference type="PIRSF" id="PIRSF016838">
    <property type="entry name" value="PafC"/>
    <property type="match status" value="1"/>
</dbReference>
<evidence type="ECO:0000259" key="2">
    <source>
        <dbReference type="Pfam" id="PF19187"/>
    </source>
</evidence>
<protein>
    <submittedName>
        <fullName evidence="4">Unannotated protein</fullName>
    </submittedName>
</protein>
<sequence length="319" mass="35686">MNKDLSAPLLRTARLLDLVPYLNSNQGISIQNLAKDFGVSTAQINSDLTTLWMCGLPGYTPLELMDLEFESGYVTIRNALTLSKPRNVSFDEGLALMLGLELLQQQIPVDRRDLLAEIEVLKDRFSVQIGVPRAVTISHAIKPEIVSPLIEAINTSQDVEISYHSLYSDQISARKVTPLAIYEEDGNSYLRAFCRNAEALRVFRIDRILSLSKSLRDPNGSVAPQDLISADGIGKDKISYTIKIKRLTRDVIERFNVAQLLQENAKTEEITVELSSFSGEWIQRAVLATGSDVELLSPPELRKEIADRALNLLDRYARK</sequence>
<dbReference type="PROSITE" id="PS52050">
    <property type="entry name" value="WYL"/>
    <property type="match status" value="1"/>
</dbReference>
<reference evidence="4" key="1">
    <citation type="submission" date="2020-05" db="EMBL/GenBank/DDBJ databases">
        <authorList>
            <person name="Chiriac C."/>
            <person name="Salcher M."/>
            <person name="Ghai R."/>
            <person name="Kavagutti S V."/>
        </authorList>
    </citation>
    <scope>NUCLEOTIDE SEQUENCE</scope>
</reference>
<accession>A0A6J6J8C4</accession>
<feature type="domain" description="PafC HTH" evidence="2">
    <location>
        <begin position="13"/>
        <end position="111"/>
    </location>
</feature>
<dbReference type="Pfam" id="PF13280">
    <property type="entry name" value="WYL"/>
    <property type="match status" value="1"/>
</dbReference>
<dbReference type="EMBL" id="CAEZVP010000066">
    <property type="protein sequence ID" value="CAB4632743.1"/>
    <property type="molecule type" value="Genomic_DNA"/>
</dbReference>
<dbReference type="PANTHER" id="PTHR34580:SF1">
    <property type="entry name" value="PROTEIN PAFC"/>
    <property type="match status" value="1"/>
</dbReference>
<gene>
    <name evidence="4" type="ORF">UFOPK2046_00468</name>
</gene>
<dbReference type="InterPro" id="IPR057727">
    <property type="entry name" value="WCX_dom"/>
</dbReference>